<name>A0AAI9EN82_YERFR</name>
<gene>
    <name evidence="1" type="ORF">ERS008524_00895</name>
</gene>
<accession>A0AAI9EN82</accession>
<dbReference type="EMBL" id="CGCB01000003">
    <property type="protein sequence ID" value="CFQ90984.1"/>
    <property type="molecule type" value="Genomic_DNA"/>
</dbReference>
<reference evidence="1 2" key="1">
    <citation type="submission" date="2015-03" db="EMBL/GenBank/DDBJ databases">
        <authorList>
            <consortium name="Pathogen Informatics"/>
            <person name="Murphy D."/>
        </authorList>
    </citation>
    <scope>NUCLEOTIDE SEQUENCE [LARGE SCALE GENOMIC DNA]</scope>
    <source>
        <strain evidence="1 2">3400/83</strain>
    </source>
</reference>
<proteinExistence type="predicted"/>
<organism evidence="1 2">
    <name type="scientific">Yersinia frederiksenii</name>
    <dbReference type="NCBI Taxonomy" id="29484"/>
    <lineage>
        <taxon>Bacteria</taxon>
        <taxon>Pseudomonadati</taxon>
        <taxon>Pseudomonadota</taxon>
        <taxon>Gammaproteobacteria</taxon>
        <taxon>Enterobacterales</taxon>
        <taxon>Yersiniaceae</taxon>
        <taxon>Yersinia</taxon>
    </lineage>
</organism>
<protein>
    <submittedName>
        <fullName evidence="1">Uncharacterized protein</fullName>
    </submittedName>
</protein>
<dbReference type="AlphaFoldDB" id="A0AAI9EN82"/>
<evidence type="ECO:0000313" key="1">
    <source>
        <dbReference type="EMBL" id="CFQ90984.1"/>
    </source>
</evidence>
<dbReference type="Proteomes" id="UP000046784">
    <property type="component" value="Unassembled WGS sequence"/>
</dbReference>
<dbReference type="RefSeq" id="WP_260833752.1">
    <property type="nucleotide sequence ID" value="NZ_CABMMF010000003.1"/>
</dbReference>
<comment type="caution">
    <text evidence="1">The sequence shown here is derived from an EMBL/GenBank/DDBJ whole genome shotgun (WGS) entry which is preliminary data.</text>
</comment>
<evidence type="ECO:0000313" key="2">
    <source>
        <dbReference type="Proteomes" id="UP000046784"/>
    </source>
</evidence>
<sequence length="40" mass="4690">MKAAKPFQFYTTVNPDSSQRMSTTVFMWTFGKPFYNDGVY</sequence>